<dbReference type="AlphaFoldDB" id="X0ZVP7"/>
<dbReference type="EMBL" id="BART01005341">
    <property type="protein sequence ID" value="GAG64563.1"/>
    <property type="molecule type" value="Genomic_DNA"/>
</dbReference>
<sequence>MEPDKLYTKLKEFFPIQLDLMRHLHVNACWEYSITEQSTNDANIKLNFFLFKKSEKSLEMTKTQPNIKPDLILYFTEKAILNMIEG</sequence>
<accession>X0ZVP7</accession>
<evidence type="ECO:0000313" key="1">
    <source>
        <dbReference type="EMBL" id="GAG64563.1"/>
    </source>
</evidence>
<name>X0ZVP7_9ZZZZ</name>
<organism evidence="1">
    <name type="scientific">marine sediment metagenome</name>
    <dbReference type="NCBI Taxonomy" id="412755"/>
    <lineage>
        <taxon>unclassified sequences</taxon>
        <taxon>metagenomes</taxon>
        <taxon>ecological metagenomes</taxon>
    </lineage>
</organism>
<proteinExistence type="predicted"/>
<reference evidence="1" key="1">
    <citation type="journal article" date="2014" name="Front. Microbiol.">
        <title>High frequency of phylogenetically diverse reductive dehalogenase-homologous genes in deep subseafloor sedimentary metagenomes.</title>
        <authorList>
            <person name="Kawai M."/>
            <person name="Futagami T."/>
            <person name="Toyoda A."/>
            <person name="Takaki Y."/>
            <person name="Nishi S."/>
            <person name="Hori S."/>
            <person name="Arai W."/>
            <person name="Tsubouchi T."/>
            <person name="Morono Y."/>
            <person name="Uchiyama I."/>
            <person name="Ito T."/>
            <person name="Fujiyama A."/>
            <person name="Inagaki F."/>
            <person name="Takami H."/>
        </authorList>
    </citation>
    <scope>NUCLEOTIDE SEQUENCE</scope>
    <source>
        <strain evidence="1">Expedition CK06-06</strain>
    </source>
</reference>
<gene>
    <name evidence="1" type="ORF">S01H4_12522</name>
</gene>
<feature type="non-terminal residue" evidence="1">
    <location>
        <position position="86"/>
    </location>
</feature>
<protein>
    <submittedName>
        <fullName evidence="1">Uncharacterized protein</fullName>
    </submittedName>
</protein>
<comment type="caution">
    <text evidence="1">The sequence shown here is derived from an EMBL/GenBank/DDBJ whole genome shotgun (WGS) entry which is preliminary data.</text>
</comment>